<keyword evidence="4" id="KW-1185">Reference proteome</keyword>
<dbReference type="AlphaFoldDB" id="A0A8J3GGS9"/>
<dbReference type="Proteomes" id="UP000641137">
    <property type="component" value="Unassembled WGS sequence"/>
</dbReference>
<comment type="caution">
    <text evidence="3">The sequence shown here is derived from an EMBL/GenBank/DDBJ whole genome shotgun (WGS) entry which is preliminary data.</text>
</comment>
<evidence type="ECO:0000256" key="1">
    <source>
        <dbReference type="ARBA" id="ARBA00022801"/>
    </source>
</evidence>
<dbReference type="RefSeq" id="WP_189488838.1">
    <property type="nucleotide sequence ID" value="NZ_BMZO01000003.1"/>
</dbReference>
<dbReference type="Pfam" id="PF00857">
    <property type="entry name" value="Isochorismatase"/>
    <property type="match status" value="1"/>
</dbReference>
<name>A0A8J3GGS9_9HYPH</name>
<reference evidence="3" key="2">
    <citation type="submission" date="2020-09" db="EMBL/GenBank/DDBJ databases">
        <authorList>
            <person name="Sun Q."/>
            <person name="Kim S."/>
        </authorList>
    </citation>
    <scope>NUCLEOTIDE SEQUENCE</scope>
    <source>
        <strain evidence="3">KCTC 42097</strain>
    </source>
</reference>
<reference evidence="3" key="1">
    <citation type="journal article" date="2014" name="Int. J. Syst. Evol. Microbiol.">
        <title>Complete genome sequence of Corynebacterium casei LMG S-19264T (=DSM 44701T), isolated from a smear-ripened cheese.</title>
        <authorList>
            <consortium name="US DOE Joint Genome Institute (JGI-PGF)"/>
            <person name="Walter F."/>
            <person name="Albersmeier A."/>
            <person name="Kalinowski J."/>
            <person name="Ruckert C."/>
        </authorList>
    </citation>
    <scope>NUCLEOTIDE SEQUENCE</scope>
    <source>
        <strain evidence="3">KCTC 42097</strain>
    </source>
</reference>
<dbReference type="Gene3D" id="3.40.50.850">
    <property type="entry name" value="Isochorismatase-like"/>
    <property type="match status" value="1"/>
</dbReference>
<sequence length="204" mass="21965">MPGIDQPALLIIDPQVSFCDAGGSMARQGRPIDSLRAAATNCGRLADQARDGGAIVIWTRMIFEEGYADGGELINTIRPGLAKIGALLRGSGDECFSEVVCPAADDLIIDKNRFSALVNTSLEAILREKNVKRVFVCGVTTSMCVESTVRDLGQRDFKTFVVQDACADFDEPRHESALVSMAFGFARLITMKDAQTALNGNSDE</sequence>
<proteinExistence type="predicted"/>
<evidence type="ECO:0000259" key="2">
    <source>
        <dbReference type="Pfam" id="PF00857"/>
    </source>
</evidence>
<accession>A0A8J3GGS9</accession>
<dbReference type="PANTHER" id="PTHR43540">
    <property type="entry name" value="PEROXYUREIDOACRYLATE/UREIDOACRYLATE AMIDOHYDROLASE-RELATED"/>
    <property type="match status" value="1"/>
</dbReference>
<dbReference type="InterPro" id="IPR050272">
    <property type="entry name" value="Isochorismatase-like_hydrls"/>
</dbReference>
<dbReference type="EMBL" id="BMZO01000003">
    <property type="protein sequence ID" value="GHC67482.1"/>
    <property type="molecule type" value="Genomic_DNA"/>
</dbReference>
<dbReference type="SUPFAM" id="SSF52499">
    <property type="entry name" value="Isochorismatase-like hydrolases"/>
    <property type="match status" value="1"/>
</dbReference>
<dbReference type="CDD" id="cd00431">
    <property type="entry name" value="cysteine_hydrolases"/>
    <property type="match status" value="1"/>
</dbReference>
<dbReference type="GO" id="GO:0016787">
    <property type="term" value="F:hydrolase activity"/>
    <property type="evidence" value="ECO:0007669"/>
    <property type="project" value="UniProtKB-KW"/>
</dbReference>
<gene>
    <name evidence="3" type="ORF">GCM10010136_11570</name>
</gene>
<dbReference type="InterPro" id="IPR036380">
    <property type="entry name" value="Isochorismatase-like_sf"/>
</dbReference>
<dbReference type="InterPro" id="IPR000868">
    <property type="entry name" value="Isochorismatase-like_dom"/>
</dbReference>
<organism evidence="3 4">
    <name type="scientific">Limoniibacter endophyticus</name>
    <dbReference type="NCBI Taxonomy" id="1565040"/>
    <lineage>
        <taxon>Bacteria</taxon>
        <taxon>Pseudomonadati</taxon>
        <taxon>Pseudomonadota</taxon>
        <taxon>Alphaproteobacteria</taxon>
        <taxon>Hyphomicrobiales</taxon>
        <taxon>Bartonellaceae</taxon>
        <taxon>Limoniibacter</taxon>
    </lineage>
</organism>
<feature type="domain" description="Isochorismatase-like" evidence="2">
    <location>
        <begin position="8"/>
        <end position="192"/>
    </location>
</feature>
<protein>
    <recommendedName>
        <fullName evidence="2">Isochorismatase-like domain-containing protein</fullName>
    </recommendedName>
</protein>
<keyword evidence="1" id="KW-0378">Hydrolase</keyword>
<evidence type="ECO:0000313" key="3">
    <source>
        <dbReference type="EMBL" id="GHC67482.1"/>
    </source>
</evidence>
<evidence type="ECO:0000313" key="4">
    <source>
        <dbReference type="Proteomes" id="UP000641137"/>
    </source>
</evidence>